<evidence type="ECO:0000256" key="1">
    <source>
        <dbReference type="SAM" id="SignalP"/>
    </source>
</evidence>
<keyword evidence="1" id="KW-0732">Signal</keyword>
<sequence length="209" mass="22669">MHKLLVTIGVFVAAVGGIIAAPTKSSAATLPAVKVAHVGYQADHKQLSFTATAPKSAKKLAVSYHGHVKTYTLKHQQANVNYQFSGYRNFKVYGVNAKAHRVTRVKSLTSANYTTTEIINYDEQLTTETYQVTIQTLAPHRTVALYHGTKRLQLKSTGTGQAVTFTMSAANYAKYGADLTYTVKAANKKASLPFELHLLKKPGNLAAIA</sequence>
<dbReference type="Proteomes" id="UP000051442">
    <property type="component" value="Unassembled WGS sequence"/>
</dbReference>
<evidence type="ECO:0000313" key="2">
    <source>
        <dbReference type="EMBL" id="KRN17572.1"/>
    </source>
</evidence>
<gene>
    <name evidence="2" type="ORF">FD14_GL002593</name>
</gene>
<protein>
    <submittedName>
        <fullName evidence="2">Uncharacterized protein</fullName>
    </submittedName>
</protein>
<proteinExistence type="predicted"/>
<dbReference type="OrthoDB" id="2293701at2"/>
<dbReference type="EMBL" id="AYZM01000173">
    <property type="protein sequence ID" value="KRN17572.1"/>
    <property type="molecule type" value="Genomic_DNA"/>
</dbReference>
<comment type="caution">
    <text evidence="2">The sequence shown here is derived from an EMBL/GenBank/DDBJ whole genome shotgun (WGS) entry which is preliminary data.</text>
</comment>
<keyword evidence="3" id="KW-1185">Reference proteome</keyword>
<organism evidence="2 3">
    <name type="scientific">Secundilactobacillus similis DSM 23365 = JCM 2765</name>
    <dbReference type="NCBI Taxonomy" id="1423804"/>
    <lineage>
        <taxon>Bacteria</taxon>
        <taxon>Bacillati</taxon>
        <taxon>Bacillota</taxon>
        <taxon>Bacilli</taxon>
        <taxon>Lactobacillales</taxon>
        <taxon>Lactobacillaceae</taxon>
        <taxon>Secundilactobacillus</taxon>
    </lineage>
</organism>
<evidence type="ECO:0000313" key="3">
    <source>
        <dbReference type="Proteomes" id="UP000051442"/>
    </source>
</evidence>
<dbReference type="AlphaFoldDB" id="A0A0R2EZZ4"/>
<dbReference type="PATRIC" id="fig|1423804.4.peg.2805"/>
<dbReference type="RefSeq" id="WP_054736203.1">
    <property type="nucleotide sequence ID" value="NZ_AYZM01000173.1"/>
</dbReference>
<feature type="chain" id="PRO_5006416681" evidence="1">
    <location>
        <begin position="28"/>
        <end position="209"/>
    </location>
</feature>
<reference evidence="2 3" key="1">
    <citation type="journal article" date="2015" name="Genome Announc.">
        <title>Expanding the biotechnology potential of lactobacilli through comparative genomics of 213 strains and associated genera.</title>
        <authorList>
            <person name="Sun Z."/>
            <person name="Harris H.M."/>
            <person name="McCann A."/>
            <person name="Guo C."/>
            <person name="Argimon S."/>
            <person name="Zhang W."/>
            <person name="Yang X."/>
            <person name="Jeffery I.B."/>
            <person name="Cooney J.C."/>
            <person name="Kagawa T.F."/>
            <person name="Liu W."/>
            <person name="Song Y."/>
            <person name="Salvetti E."/>
            <person name="Wrobel A."/>
            <person name="Rasinkangas P."/>
            <person name="Parkhill J."/>
            <person name="Rea M.C."/>
            <person name="O'Sullivan O."/>
            <person name="Ritari J."/>
            <person name="Douillard F.P."/>
            <person name="Paul Ross R."/>
            <person name="Yang R."/>
            <person name="Briner A.E."/>
            <person name="Felis G.E."/>
            <person name="de Vos W.M."/>
            <person name="Barrangou R."/>
            <person name="Klaenhammer T.R."/>
            <person name="Caufield P.W."/>
            <person name="Cui Y."/>
            <person name="Zhang H."/>
            <person name="O'Toole P.W."/>
        </authorList>
    </citation>
    <scope>NUCLEOTIDE SEQUENCE [LARGE SCALE GENOMIC DNA]</scope>
    <source>
        <strain evidence="2 3">DSM 23365</strain>
    </source>
</reference>
<feature type="signal peptide" evidence="1">
    <location>
        <begin position="1"/>
        <end position="27"/>
    </location>
</feature>
<accession>A0A0R2EZZ4</accession>
<name>A0A0R2EZZ4_9LACO</name>